<feature type="transmembrane region" description="Helical" evidence="8">
    <location>
        <begin position="323"/>
        <end position="340"/>
    </location>
</feature>
<comment type="caution">
    <text evidence="9">The sequence shown here is derived from an EMBL/GenBank/DDBJ whole genome shotgun (WGS) entry which is preliminary data.</text>
</comment>
<feature type="transmembrane region" description="Helical" evidence="8">
    <location>
        <begin position="134"/>
        <end position="151"/>
    </location>
</feature>
<feature type="transmembrane region" description="Helical" evidence="8">
    <location>
        <begin position="21"/>
        <end position="41"/>
    </location>
</feature>
<feature type="transmembrane region" description="Helical" evidence="8">
    <location>
        <begin position="78"/>
        <end position="96"/>
    </location>
</feature>
<sequence length="346" mass="36042">MRDVKKSVLRIGSFSIQWRKRALIVCGLLLLTALVLGILHIGTGTMSFTPAEIIKSLVGEGASPTVDRIIMRVRLPRLVTALFVGASLGMAGSIFQSISRNALGSPDIIGFTTGAATGAIVQIILFNAGPFETALAAVLSGIGTALIVFLLSMKGRTTGGYRLILVGIGIGAVLSGINTVLLVVGDLDQAASAQLWLAGSLNTRTWSHAIPAILGFVVVVPIAIYHAQRINLLEMGDDAASQLGVRVETTRLIMVLAAVGLTSVATAAAGPIAFIALAAPQLVRRLTRSSAVPLLASALMGAVLLVGADLVSQHFPFNVKMPIGLTTGLLGGVYLLWVLARNRRIS</sequence>
<dbReference type="Pfam" id="PF01032">
    <property type="entry name" value="FecCD"/>
    <property type="match status" value="1"/>
</dbReference>
<keyword evidence="7 8" id="KW-0472">Membrane</keyword>
<dbReference type="PANTHER" id="PTHR30472:SF24">
    <property type="entry name" value="FERRIC ENTEROBACTIN TRANSPORT SYSTEM PERMEASE PROTEIN FEPG"/>
    <property type="match status" value="1"/>
</dbReference>
<comment type="subcellular location">
    <subcellularLocation>
        <location evidence="1">Cell membrane</location>
        <topology evidence="1">Multi-pass membrane protein</topology>
    </subcellularLocation>
</comment>
<evidence type="ECO:0000256" key="1">
    <source>
        <dbReference type="ARBA" id="ARBA00004651"/>
    </source>
</evidence>
<evidence type="ECO:0000256" key="4">
    <source>
        <dbReference type="ARBA" id="ARBA00022475"/>
    </source>
</evidence>
<protein>
    <submittedName>
        <fullName evidence="9">Iron chelate uptake ABC transporter family permease subunit</fullName>
    </submittedName>
</protein>
<feature type="transmembrane region" description="Helical" evidence="8">
    <location>
        <begin position="108"/>
        <end position="128"/>
    </location>
</feature>
<name>A0A5N1K3L6_9HYPH</name>
<dbReference type="GO" id="GO:0033214">
    <property type="term" value="P:siderophore-iron import into cell"/>
    <property type="evidence" value="ECO:0007669"/>
    <property type="project" value="TreeGrafter"/>
</dbReference>
<feature type="transmembrane region" description="Helical" evidence="8">
    <location>
        <begin position="205"/>
        <end position="225"/>
    </location>
</feature>
<dbReference type="PANTHER" id="PTHR30472">
    <property type="entry name" value="FERRIC ENTEROBACTIN TRANSPORT SYSTEM PERMEASE PROTEIN"/>
    <property type="match status" value="1"/>
</dbReference>
<dbReference type="InterPro" id="IPR000522">
    <property type="entry name" value="ABC_transptr_permease_BtuC"/>
</dbReference>
<evidence type="ECO:0000256" key="2">
    <source>
        <dbReference type="ARBA" id="ARBA00007935"/>
    </source>
</evidence>
<keyword evidence="5 8" id="KW-0812">Transmembrane</keyword>
<keyword evidence="6 8" id="KW-1133">Transmembrane helix</keyword>
<dbReference type="Proteomes" id="UP000327108">
    <property type="component" value="Unassembled WGS sequence"/>
</dbReference>
<keyword evidence="3" id="KW-0813">Transport</keyword>
<dbReference type="GO" id="GO:0022857">
    <property type="term" value="F:transmembrane transporter activity"/>
    <property type="evidence" value="ECO:0007669"/>
    <property type="project" value="InterPro"/>
</dbReference>
<proteinExistence type="inferred from homology"/>
<gene>
    <name evidence="9" type="ORF">F3W84_00885</name>
</gene>
<organism evidence="9 10">
    <name type="scientific">Ochrobactrum quorumnocens</name>
    <dbReference type="NCBI Taxonomy" id="271865"/>
    <lineage>
        <taxon>Bacteria</taxon>
        <taxon>Pseudomonadati</taxon>
        <taxon>Pseudomonadota</taxon>
        <taxon>Alphaproteobacteria</taxon>
        <taxon>Hyphomicrobiales</taxon>
        <taxon>Brucellaceae</taxon>
        <taxon>Brucella/Ochrobactrum group</taxon>
        <taxon>Ochrobactrum</taxon>
    </lineage>
</organism>
<evidence type="ECO:0000256" key="5">
    <source>
        <dbReference type="ARBA" id="ARBA00022692"/>
    </source>
</evidence>
<dbReference type="GO" id="GO:0005886">
    <property type="term" value="C:plasma membrane"/>
    <property type="evidence" value="ECO:0007669"/>
    <property type="project" value="UniProtKB-SubCell"/>
</dbReference>
<feature type="transmembrane region" description="Helical" evidence="8">
    <location>
        <begin position="252"/>
        <end position="279"/>
    </location>
</feature>
<evidence type="ECO:0000256" key="7">
    <source>
        <dbReference type="ARBA" id="ARBA00023136"/>
    </source>
</evidence>
<keyword evidence="4" id="KW-1003">Cell membrane</keyword>
<evidence type="ECO:0000256" key="8">
    <source>
        <dbReference type="SAM" id="Phobius"/>
    </source>
</evidence>
<dbReference type="SUPFAM" id="SSF81345">
    <property type="entry name" value="ABC transporter involved in vitamin B12 uptake, BtuC"/>
    <property type="match status" value="1"/>
</dbReference>
<evidence type="ECO:0000313" key="10">
    <source>
        <dbReference type="Proteomes" id="UP000327108"/>
    </source>
</evidence>
<keyword evidence="10" id="KW-1185">Reference proteome</keyword>
<comment type="similarity">
    <text evidence="2">Belongs to the binding-protein-dependent transport system permease family. FecCD subfamily.</text>
</comment>
<feature type="transmembrane region" description="Helical" evidence="8">
    <location>
        <begin position="163"/>
        <end position="185"/>
    </location>
</feature>
<evidence type="ECO:0000313" key="9">
    <source>
        <dbReference type="EMBL" id="KAA9370997.1"/>
    </source>
</evidence>
<dbReference type="CDD" id="cd06550">
    <property type="entry name" value="TM_ABC_iron-siderophores_like"/>
    <property type="match status" value="1"/>
</dbReference>
<accession>A0A5N1K3L6</accession>
<dbReference type="Gene3D" id="1.10.3470.10">
    <property type="entry name" value="ABC transporter involved in vitamin B12 uptake, BtuC"/>
    <property type="match status" value="1"/>
</dbReference>
<evidence type="ECO:0000256" key="6">
    <source>
        <dbReference type="ARBA" id="ARBA00022989"/>
    </source>
</evidence>
<dbReference type="AlphaFoldDB" id="A0A5N1K3L6"/>
<evidence type="ECO:0000256" key="3">
    <source>
        <dbReference type="ARBA" id="ARBA00022448"/>
    </source>
</evidence>
<dbReference type="EMBL" id="VYXQ01000001">
    <property type="protein sequence ID" value="KAA9370997.1"/>
    <property type="molecule type" value="Genomic_DNA"/>
</dbReference>
<dbReference type="RefSeq" id="WP_151091125.1">
    <property type="nucleotide sequence ID" value="NZ_JBLZNM010000003.1"/>
</dbReference>
<reference evidence="9 10" key="1">
    <citation type="submission" date="2019-09" db="EMBL/GenBank/DDBJ databases">
        <title>Biological control of the noxious weed angled onion (Allium triquetrum) thwarted by endophytic bacteria in Victoria, Australia.</title>
        <authorList>
            <person name="Tehranchian P."/>
            <person name="Adair R.J."/>
            <person name="Van T.H."/>
            <person name="Morrison P.D."/>
            <person name="Williams H."/>
            <person name="Lawrie A.C."/>
        </authorList>
    </citation>
    <scope>NUCLEOTIDE SEQUENCE [LARGE SCALE GENOMIC DNA]</scope>
    <source>
        <strain evidence="9 10">RPTAtOch1</strain>
    </source>
</reference>
<dbReference type="InterPro" id="IPR037294">
    <property type="entry name" value="ABC_BtuC-like"/>
</dbReference>